<sequence>MACQSYGWNAHLASIHSTEENDFIFHLMGKPLDYTKGQAYWIGAHDTFKDMSPGMTLLSHGISHLFANITWEMVCAVPPKDLAKADMETLAWKN</sequence>
<comment type="subcellular location">
    <subcellularLocation>
        <location evidence="1">Secreted</location>
    </subcellularLocation>
</comment>
<protein>
    <recommendedName>
        <fullName evidence="3">C-type lectin domain-containing protein</fullName>
    </recommendedName>
</protein>
<evidence type="ECO:0000256" key="1">
    <source>
        <dbReference type="ARBA" id="ARBA00004613"/>
    </source>
</evidence>
<dbReference type="InterPro" id="IPR016187">
    <property type="entry name" value="CTDL_fold"/>
</dbReference>
<evidence type="ECO:0000259" key="3">
    <source>
        <dbReference type="PROSITE" id="PS50041"/>
    </source>
</evidence>
<dbReference type="InterPro" id="IPR016186">
    <property type="entry name" value="C-type_lectin-like/link_sf"/>
</dbReference>
<dbReference type="PROSITE" id="PS50041">
    <property type="entry name" value="C_TYPE_LECTIN_2"/>
    <property type="match status" value="1"/>
</dbReference>
<evidence type="ECO:0000313" key="5">
    <source>
        <dbReference type="Proteomes" id="UP000826234"/>
    </source>
</evidence>
<accession>A0ABQ7SUW8</accession>
<name>A0ABQ7SUW8_PHRPL</name>
<dbReference type="EMBL" id="JAIPUX010003289">
    <property type="protein sequence ID" value="KAH0621120.1"/>
    <property type="molecule type" value="Genomic_DNA"/>
</dbReference>
<dbReference type="SUPFAM" id="SSF56436">
    <property type="entry name" value="C-type lectin-like"/>
    <property type="match status" value="1"/>
</dbReference>
<gene>
    <name evidence="4" type="ORF">JD844_022156</name>
</gene>
<dbReference type="Pfam" id="PF00059">
    <property type="entry name" value="Lectin_C"/>
    <property type="match status" value="1"/>
</dbReference>
<keyword evidence="5" id="KW-1185">Reference proteome</keyword>
<dbReference type="Proteomes" id="UP000826234">
    <property type="component" value="Unassembled WGS sequence"/>
</dbReference>
<evidence type="ECO:0000256" key="2">
    <source>
        <dbReference type="ARBA" id="ARBA00022525"/>
    </source>
</evidence>
<dbReference type="CDD" id="cd00037">
    <property type="entry name" value="CLECT"/>
    <property type="match status" value="1"/>
</dbReference>
<dbReference type="Gene3D" id="3.10.100.10">
    <property type="entry name" value="Mannose-Binding Protein A, subunit A"/>
    <property type="match status" value="1"/>
</dbReference>
<reference evidence="4 5" key="1">
    <citation type="journal article" date="2022" name="Gigascience">
        <title>A chromosome-level genome assembly and annotation of the desert horned lizard, Phrynosoma platyrhinos, provides insight into chromosomal rearrangements among reptiles.</title>
        <authorList>
            <person name="Koochekian N."/>
            <person name="Ascanio A."/>
            <person name="Farleigh K."/>
            <person name="Card D.C."/>
            <person name="Schield D.R."/>
            <person name="Castoe T.A."/>
            <person name="Jezkova T."/>
        </authorList>
    </citation>
    <scope>NUCLEOTIDE SEQUENCE [LARGE SCALE GENOMIC DNA]</scope>
    <source>
        <strain evidence="4">NK-2021</strain>
    </source>
</reference>
<comment type="caution">
    <text evidence="4">The sequence shown here is derived from an EMBL/GenBank/DDBJ whole genome shotgun (WGS) entry which is preliminary data.</text>
</comment>
<dbReference type="InterPro" id="IPR001304">
    <property type="entry name" value="C-type_lectin-like"/>
</dbReference>
<proteinExistence type="predicted"/>
<evidence type="ECO:0000313" key="4">
    <source>
        <dbReference type="EMBL" id="KAH0621120.1"/>
    </source>
</evidence>
<feature type="domain" description="C-type lectin" evidence="3">
    <location>
        <begin position="1"/>
        <end position="94"/>
    </location>
</feature>
<organism evidence="4 5">
    <name type="scientific">Phrynosoma platyrhinos</name>
    <name type="common">Desert horned lizard</name>
    <dbReference type="NCBI Taxonomy" id="52577"/>
    <lineage>
        <taxon>Eukaryota</taxon>
        <taxon>Metazoa</taxon>
        <taxon>Chordata</taxon>
        <taxon>Craniata</taxon>
        <taxon>Vertebrata</taxon>
        <taxon>Euteleostomi</taxon>
        <taxon>Lepidosauria</taxon>
        <taxon>Squamata</taxon>
        <taxon>Bifurcata</taxon>
        <taxon>Unidentata</taxon>
        <taxon>Episquamata</taxon>
        <taxon>Toxicofera</taxon>
        <taxon>Iguania</taxon>
        <taxon>Phrynosomatidae</taxon>
        <taxon>Phrynosomatinae</taxon>
        <taxon>Phrynosoma</taxon>
    </lineage>
</organism>
<keyword evidence="2" id="KW-0964">Secreted</keyword>